<dbReference type="VEuPathDB" id="FungiDB:ATEG_03188"/>
<comment type="caution">
    <text evidence="3">The sequence shown here is derived from an EMBL/GenBank/DDBJ whole genome shotgun (WGS) entry which is preliminary data.</text>
</comment>
<organism evidence="3 4">
    <name type="scientific">Aspergillus terreus</name>
    <dbReference type="NCBI Taxonomy" id="33178"/>
    <lineage>
        <taxon>Eukaryota</taxon>
        <taxon>Fungi</taxon>
        <taxon>Dikarya</taxon>
        <taxon>Ascomycota</taxon>
        <taxon>Pezizomycotina</taxon>
        <taxon>Eurotiomycetes</taxon>
        <taxon>Eurotiomycetidae</taxon>
        <taxon>Eurotiales</taxon>
        <taxon>Aspergillaceae</taxon>
        <taxon>Aspergillus</taxon>
        <taxon>Aspergillus subgen. Circumdati</taxon>
    </lineage>
</organism>
<sequence length="170" mass="19470">MGKNNEPQRDEGALSTSPCAKEAPLDHIAKLFRQVCKSMEERAQRRADLQVEQLKKELKSEKEQVLHLKNRLELKNAEANHLTELVGKKEAERDHLRELFEQKKVETKIQIDRLTAELQDQQARMDQMSRHVPCPVCTEKVQQLDQMLAIWRGQQPKTTPTPAATVPGCG</sequence>
<feature type="compositionally biased region" description="Basic and acidic residues" evidence="2">
    <location>
        <begin position="1"/>
        <end position="12"/>
    </location>
</feature>
<name>A0A5M3YY43_ASPTE</name>
<dbReference type="AlphaFoldDB" id="A0A5M3YY43"/>
<proteinExistence type="predicted"/>
<dbReference type="EMBL" id="BLJY01000006">
    <property type="protein sequence ID" value="GFF17082.1"/>
    <property type="molecule type" value="Genomic_DNA"/>
</dbReference>
<reference evidence="3 4" key="1">
    <citation type="submission" date="2020-01" db="EMBL/GenBank/DDBJ databases">
        <title>Aspergillus terreus IFO 6365 whole genome shotgun sequence.</title>
        <authorList>
            <person name="Kanamasa S."/>
            <person name="Takahashi H."/>
        </authorList>
    </citation>
    <scope>NUCLEOTIDE SEQUENCE [LARGE SCALE GENOMIC DNA]</scope>
    <source>
        <strain evidence="3 4">IFO 6365</strain>
    </source>
</reference>
<keyword evidence="4" id="KW-1185">Reference proteome</keyword>
<feature type="region of interest" description="Disordered" evidence="2">
    <location>
        <begin position="1"/>
        <end position="20"/>
    </location>
</feature>
<protein>
    <submittedName>
        <fullName evidence="3">Uncharacterized protein</fullName>
    </submittedName>
</protein>
<keyword evidence="1" id="KW-0175">Coiled coil</keyword>
<gene>
    <name evidence="3" type="ORF">ATEIFO6365_0006041900</name>
</gene>
<feature type="coiled-coil region" evidence="1">
    <location>
        <begin position="37"/>
        <end position="131"/>
    </location>
</feature>
<evidence type="ECO:0000256" key="1">
    <source>
        <dbReference type="SAM" id="Coils"/>
    </source>
</evidence>
<evidence type="ECO:0000313" key="4">
    <source>
        <dbReference type="Proteomes" id="UP000452235"/>
    </source>
</evidence>
<dbReference type="Proteomes" id="UP000452235">
    <property type="component" value="Unassembled WGS sequence"/>
</dbReference>
<evidence type="ECO:0000256" key="2">
    <source>
        <dbReference type="SAM" id="MobiDB-lite"/>
    </source>
</evidence>
<evidence type="ECO:0000313" key="3">
    <source>
        <dbReference type="EMBL" id="GFF17082.1"/>
    </source>
</evidence>
<accession>A0A5M3YY43</accession>